<dbReference type="EMBL" id="VTRV01000011">
    <property type="protein sequence ID" value="TZF91335.1"/>
    <property type="molecule type" value="Genomic_DNA"/>
</dbReference>
<organism evidence="1 2">
    <name type="scientific">Cognatilysobacter lacus</name>
    <dbReference type="NCBI Taxonomy" id="1643323"/>
    <lineage>
        <taxon>Bacteria</taxon>
        <taxon>Pseudomonadati</taxon>
        <taxon>Pseudomonadota</taxon>
        <taxon>Gammaproteobacteria</taxon>
        <taxon>Lysobacterales</taxon>
        <taxon>Lysobacteraceae</taxon>
        <taxon>Cognatilysobacter</taxon>
    </lineage>
</organism>
<comment type="caution">
    <text evidence="1">The sequence shown here is derived from an EMBL/GenBank/DDBJ whole genome shotgun (WGS) entry which is preliminary data.</text>
</comment>
<evidence type="ECO:0008006" key="3">
    <source>
        <dbReference type="Google" id="ProtNLM"/>
    </source>
</evidence>
<evidence type="ECO:0000313" key="1">
    <source>
        <dbReference type="EMBL" id="TZF91335.1"/>
    </source>
</evidence>
<dbReference type="Proteomes" id="UP000323164">
    <property type="component" value="Unassembled WGS sequence"/>
</dbReference>
<evidence type="ECO:0000313" key="2">
    <source>
        <dbReference type="Proteomes" id="UP000323164"/>
    </source>
</evidence>
<keyword evidence="2" id="KW-1185">Reference proteome</keyword>
<sequence length="241" mass="25505">MTVSDQEVQAYVDGELAPPDIARVEAAIAADVLVAARVERARRLRGPGRAAFDTAPQPAPSRLEGLLVRDARARDSADRDPGAAGASKPHASRWRIPAIALAALVAALAIGNRLRKPETQVEWRDTRFVASAELARRLDNALAGSPDAAAPVRIELTFRDSRGRVCRSFVSGAWHVAGLACREGGSWTLPVVGALDASGSAATNASSTAMPAEVLVAIDERMRGGAFDAVQERRARASGWR</sequence>
<name>A0A5D8Z8T3_9GAMM</name>
<reference evidence="1 2" key="1">
    <citation type="submission" date="2019-08" db="EMBL/GenBank/DDBJ databases">
        <title>Draft genome sequence of Lysobacter sp. UKS-15.</title>
        <authorList>
            <person name="Im W.-T."/>
        </authorList>
    </citation>
    <scope>NUCLEOTIDE SEQUENCE [LARGE SCALE GENOMIC DNA]</scope>
    <source>
        <strain evidence="1 2">UKS-15</strain>
    </source>
</reference>
<accession>A0A5D8Z8T3</accession>
<protein>
    <recommendedName>
        <fullName evidence="3">Anti-sigma factor</fullName>
    </recommendedName>
</protein>
<dbReference type="OrthoDB" id="5702022at2"/>
<dbReference type="RefSeq" id="WP_149351699.1">
    <property type="nucleotide sequence ID" value="NZ_VTRV01000011.1"/>
</dbReference>
<proteinExistence type="predicted"/>
<dbReference type="AlphaFoldDB" id="A0A5D8Z8T3"/>
<gene>
    <name evidence="1" type="ORF">FW784_02075</name>
</gene>